<dbReference type="Pfam" id="PF18759">
    <property type="entry name" value="Plavaka"/>
    <property type="match status" value="1"/>
</dbReference>
<comment type="caution">
    <text evidence="1">The sequence shown here is derived from an EMBL/GenBank/DDBJ whole genome shotgun (WGS) entry which is preliminary data.</text>
</comment>
<dbReference type="OrthoDB" id="2338441at2759"/>
<dbReference type="InterPro" id="IPR041078">
    <property type="entry name" value="Plavaka"/>
</dbReference>
<evidence type="ECO:0000313" key="1">
    <source>
        <dbReference type="EMBL" id="RHZ71633.1"/>
    </source>
</evidence>
<organism evidence="1 2">
    <name type="scientific">Diversispora epigaea</name>
    <dbReference type="NCBI Taxonomy" id="1348612"/>
    <lineage>
        <taxon>Eukaryota</taxon>
        <taxon>Fungi</taxon>
        <taxon>Fungi incertae sedis</taxon>
        <taxon>Mucoromycota</taxon>
        <taxon>Glomeromycotina</taxon>
        <taxon>Glomeromycetes</taxon>
        <taxon>Diversisporales</taxon>
        <taxon>Diversisporaceae</taxon>
        <taxon>Diversispora</taxon>
    </lineage>
</organism>
<dbReference type="Proteomes" id="UP000266861">
    <property type="component" value="Unassembled WGS sequence"/>
</dbReference>
<protein>
    <submittedName>
        <fullName evidence="1">Uncharacterized protein</fullName>
    </submittedName>
</protein>
<evidence type="ECO:0000313" key="2">
    <source>
        <dbReference type="Proteomes" id="UP000266861"/>
    </source>
</evidence>
<dbReference type="EMBL" id="PQFF01000234">
    <property type="protein sequence ID" value="RHZ71633.1"/>
    <property type="molecule type" value="Genomic_DNA"/>
</dbReference>
<keyword evidence="2" id="KW-1185">Reference proteome</keyword>
<name>A0A397IEY2_9GLOM</name>
<sequence length="872" mass="102846">MVSSVNEMLLDNEDFSHIDEFQIIQKENLPSVSEVSYKFENDQDYEGDISFSGRSSNMEKCENFDEILPASLQSCENFDEILPANLRSCENFLSASLRSYKEPEVERIREFPNEAYANLMTLVIENNLSNKAGNAIIKFFNKHSDLPQSSLLPKNIETGRKFMNKMNILQLSYSKYCILIHNGQEYFIHYRPIKNCIENLLSNPEILKHFMFKYENSEEEKSYGEQNSGNCFEKVQKVRKNIAYIAYSKERQEGVRQRKNDIFEKSHNILYIFEKSHLFYRYGIHYRPIKNCIENLLSNPEILKHFMFKYENSELGYFPILSAKNKTEKESSDFKKLARKTFHDSIKFLLDPLFQGNGGVDFNIDDKDVWFFPRISTIICDWLEACTFSLTYKSANSNYPCHFCLVQKEDLIDIRKDQLILRDHVNMKEYFNNGTSNSAGLEQVDNYFWNIPNLNIYMATVPDRMHHLDLGLFKYQIEFITELLKLKPGKLVDDMNKRIAKISRHLGLKVFKKGVQLLSRLTANEYRDMMKIMKAINDWGNIFIKLFRDISRSNLKFPKLHSWIYHIVNTIREHGAINGYTTETYESLHKTYVKIPYRLSNKKDVEKQIMKNIQCRAIVMRNHVKKTKTPVAFTYTAKLFDFNFSKAIINEHSIRKFFMSEKAINDWGNIFIKLFRDISRSNLKFPKLHSWIYHIVNTIREHGAINGYTTETYESLHKTYVKIPYRLSNKKDVEKQIMKNIQCRAIVMRNHVKKTKTPVAFTYTAKLFDFNFSKAIINEHSIRKFFMSEVFGTNNLRKYYVYVGGIRSNIAINMDIEELSDYQTDNRICYAQTLLITEIRLSNKLTPLHLALVQWYDFKFEITPFVYGCPLL</sequence>
<reference evidence="1 2" key="1">
    <citation type="submission" date="2018-08" db="EMBL/GenBank/DDBJ databases">
        <title>Genome and evolution of the arbuscular mycorrhizal fungus Diversispora epigaea (formerly Glomus versiforme) and its bacterial endosymbionts.</title>
        <authorList>
            <person name="Sun X."/>
            <person name="Fei Z."/>
            <person name="Harrison M."/>
        </authorList>
    </citation>
    <scope>NUCLEOTIDE SEQUENCE [LARGE SCALE GENOMIC DNA]</scope>
    <source>
        <strain evidence="1 2">IT104</strain>
    </source>
</reference>
<proteinExistence type="predicted"/>
<accession>A0A397IEY2</accession>
<gene>
    <name evidence="1" type="ORF">Glove_256g101</name>
</gene>
<dbReference type="AlphaFoldDB" id="A0A397IEY2"/>